<feature type="compositionally biased region" description="Pro residues" evidence="1">
    <location>
        <begin position="97"/>
        <end position="119"/>
    </location>
</feature>
<feature type="region of interest" description="Disordered" evidence="1">
    <location>
        <begin position="1"/>
        <end position="119"/>
    </location>
</feature>
<keyword evidence="3" id="KW-0378">Hydrolase</keyword>
<evidence type="ECO:0000313" key="4">
    <source>
        <dbReference type="Proteomes" id="UP000314251"/>
    </source>
</evidence>
<comment type="caution">
    <text evidence="3">The sequence shown here is derived from an EMBL/GenBank/DDBJ whole genome shotgun (WGS) entry which is preliminary data.</text>
</comment>
<feature type="compositionally biased region" description="Low complexity" evidence="1">
    <location>
        <begin position="58"/>
        <end position="68"/>
    </location>
</feature>
<dbReference type="SUPFAM" id="SSF53474">
    <property type="entry name" value="alpha/beta-Hydrolases"/>
    <property type="match status" value="1"/>
</dbReference>
<dbReference type="AlphaFoldDB" id="A0A5N5ZQ93"/>
<dbReference type="Pfam" id="PF01738">
    <property type="entry name" value="DLH"/>
    <property type="match status" value="1"/>
</dbReference>
<dbReference type="InterPro" id="IPR051411">
    <property type="entry name" value="Polyketide_trans_af380"/>
</dbReference>
<dbReference type="Gene3D" id="1.10.10.800">
    <property type="match status" value="1"/>
</dbReference>
<evidence type="ECO:0000256" key="1">
    <source>
        <dbReference type="SAM" id="MobiDB-lite"/>
    </source>
</evidence>
<dbReference type="Gene3D" id="3.40.50.1820">
    <property type="entry name" value="alpha/beta hydrolase"/>
    <property type="match status" value="1"/>
</dbReference>
<protein>
    <submittedName>
        <fullName evidence="3">Alpha/beta hydrolase</fullName>
    </submittedName>
</protein>
<sequence>MSQSGGPDRGGTFLSQDSRVRGPDPPLFRPGAGCDGRDVADRPVGTRATHRRDPAPPTHRAPAAPASAERARPPVPRTDVTFPSSGLTLAGHLYTPDAPPAGAPAEPAPAEPAPAEPAPAEPAPAIVVGHPMTGVKEQTAGLYARRLAERGFVALAFDAAYQGASEGEPRGLEDPFQRAEDVRNAVTYLADDPRVDAGRIGVLGICASGGYVPFAAQTDHRMRAVATVSAADVTAFFRDADPDGFRRMVEESGRLRTEEAAGRPLVTVNAVPDTVDEATPAPVREFFDYYRTPRAQHPRSTGHWLARSAELLAQYDAFGGVARIAPRPLLMIAGTRALTLRFSEGAVARAGETAELFLVEDATHVDLYDRPFAVDRAVDRLTDFFAEHLAA</sequence>
<evidence type="ECO:0000259" key="2">
    <source>
        <dbReference type="Pfam" id="PF01738"/>
    </source>
</evidence>
<gene>
    <name evidence="3" type="ORF">FH607_029700</name>
</gene>
<proteinExistence type="predicted"/>
<evidence type="ECO:0000313" key="3">
    <source>
        <dbReference type="EMBL" id="KAB8157886.1"/>
    </source>
</evidence>
<dbReference type="PANTHER" id="PTHR47751">
    <property type="entry name" value="SUPERFAMILY HYDROLASE, PUTATIVE (AFU_ORTHOLOGUE AFUA_2G16580)-RELATED"/>
    <property type="match status" value="1"/>
</dbReference>
<dbReference type="PANTHER" id="PTHR47751:SF1">
    <property type="entry name" value="SUPERFAMILY HYDROLASE, PUTATIVE (AFU_ORTHOLOGUE AFUA_2G16580)-RELATED"/>
    <property type="match status" value="1"/>
</dbReference>
<name>A0A5N5ZQ93_9ACTN</name>
<dbReference type="GO" id="GO:0016787">
    <property type="term" value="F:hydrolase activity"/>
    <property type="evidence" value="ECO:0007669"/>
    <property type="project" value="UniProtKB-KW"/>
</dbReference>
<dbReference type="InterPro" id="IPR029058">
    <property type="entry name" value="AB_hydrolase_fold"/>
</dbReference>
<reference evidence="3" key="1">
    <citation type="submission" date="2019-10" db="EMBL/GenBank/DDBJ databases">
        <title>Nonomuraea sp. nov., isolated from Phyllanthus amarus.</title>
        <authorList>
            <person name="Klykleung N."/>
            <person name="Tanasupawat S."/>
        </authorList>
    </citation>
    <scope>NUCLEOTIDE SEQUENCE [LARGE SCALE GENOMIC DNA]</scope>
    <source>
        <strain evidence="3">3MP-10</strain>
    </source>
</reference>
<dbReference type="OrthoDB" id="9805123at2"/>
<dbReference type="InterPro" id="IPR002925">
    <property type="entry name" value="Dienelactn_hydro"/>
</dbReference>
<feature type="domain" description="Dienelactone hydrolase" evidence="2">
    <location>
        <begin position="116"/>
        <end position="226"/>
    </location>
</feature>
<dbReference type="Proteomes" id="UP000314251">
    <property type="component" value="Unassembled WGS sequence"/>
</dbReference>
<accession>A0A5N5ZQ93</accession>
<dbReference type="EMBL" id="VDLY02000030">
    <property type="protein sequence ID" value="KAB8157886.1"/>
    <property type="molecule type" value="Genomic_DNA"/>
</dbReference>
<keyword evidence="4" id="KW-1185">Reference proteome</keyword>
<organism evidence="3 4">
    <name type="scientific">Streptomyces mimosae</name>
    <dbReference type="NCBI Taxonomy" id="2586635"/>
    <lineage>
        <taxon>Bacteria</taxon>
        <taxon>Bacillati</taxon>
        <taxon>Actinomycetota</taxon>
        <taxon>Actinomycetes</taxon>
        <taxon>Kitasatosporales</taxon>
        <taxon>Streptomycetaceae</taxon>
        <taxon>Streptomyces</taxon>
    </lineage>
</organism>